<evidence type="ECO:0000313" key="1">
    <source>
        <dbReference type="EMBL" id="KAK1140498.1"/>
    </source>
</evidence>
<sequence length="536" mass="57597">MDTTMDLPISIHDVDPQVLIPALKSHLPYSLPLLRRLQHSLVHPSPTAKCLATASVLDAVGDLKPASDSNSVSDSLVTRGALPEDVGVTHTNTGVPTPWLAAWVDLHAGPETQVVVYSSLEKEVPAPSGQKEGTEEAKAIEKTVSTLDSASNHVSLNANANGTSSKISPDPLDRVRAQLLALLSHIKNRLMPEYLQSLSLNQDLDDNLAPTSARDANTIRIGTSRTASSATDSRPPNPPGQGQGQPVGPSPRAFKIGHLHTGLFSVLTASGKYPPPPPPLGQCQTHTHGFGADASHPHGPQMVVPGLRVHRFDQPPYNKYLFRDEEFVIVDGDPDGDHNSDSDRGDKNGDVTQHDGPRSRSTSGSAPAVTHESNCSQLPPGYRFSDRRGNSALLPRHYELICRRSAVFRTPKSLVSFPGVAVYVDTPSSVSDNRRTSGDDEGEDEENPIAWAFLSADGTLAVLHVEPEHRGKGLAESASREVMRRGMREGGMFRAKGEKGWAHADVAPGNRASCRVMEKLGGVVGWTVTWTVVEFD</sequence>
<evidence type="ECO:0000313" key="2">
    <source>
        <dbReference type="Proteomes" id="UP001177260"/>
    </source>
</evidence>
<dbReference type="EMBL" id="JAOPJF010000082">
    <property type="protein sequence ID" value="KAK1140498.1"/>
    <property type="molecule type" value="Genomic_DNA"/>
</dbReference>
<gene>
    <name evidence="1" type="ORF">N8T08_010343</name>
</gene>
<protein>
    <submittedName>
        <fullName evidence="1">Uncharacterized protein</fullName>
    </submittedName>
</protein>
<dbReference type="Proteomes" id="UP001177260">
    <property type="component" value="Unassembled WGS sequence"/>
</dbReference>
<comment type="caution">
    <text evidence="1">The sequence shown here is derived from an EMBL/GenBank/DDBJ whole genome shotgun (WGS) entry which is preliminary data.</text>
</comment>
<name>A0ACC3ARU3_9EURO</name>
<proteinExistence type="predicted"/>
<reference evidence="1 2" key="1">
    <citation type="journal article" date="2023" name="ACS Omega">
        <title>Identification of the Neoaspergillic Acid Biosynthesis Gene Cluster by Establishing an In Vitro CRISPR-Ribonucleoprotein Genetic System in Aspergillus melleus.</title>
        <authorList>
            <person name="Yuan B."/>
            <person name="Grau M.F."/>
            <person name="Murata R.M."/>
            <person name="Torok T."/>
            <person name="Venkateswaran K."/>
            <person name="Stajich J.E."/>
            <person name="Wang C.C.C."/>
        </authorList>
    </citation>
    <scope>NUCLEOTIDE SEQUENCE [LARGE SCALE GENOMIC DNA]</scope>
    <source>
        <strain evidence="1 2">IMV 1140</strain>
    </source>
</reference>
<accession>A0ACC3ARU3</accession>
<organism evidence="1 2">
    <name type="scientific">Aspergillus melleus</name>
    <dbReference type="NCBI Taxonomy" id="138277"/>
    <lineage>
        <taxon>Eukaryota</taxon>
        <taxon>Fungi</taxon>
        <taxon>Dikarya</taxon>
        <taxon>Ascomycota</taxon>
        <taxon>Pezizomycotina</taxon>
        <taxon>Eurotiomycetes</taxon>
        <taxon>Eurotiomycetidae</taxon>
        <taxon>Eurotiales</taxon>
        <taxon>Aspergillaceae</taxon>
        <taxon>Aspergillus</taxon>
        <taxon>Aspergillus subgen. Circumdati</taxon>
    </lineage>
</organism>
<keyword evidence="2" id="KW-1185">Reference proteome</keyword>